<protein>
    <submittedName>
        <fullName evidence="1">Uncharacterized protein</fullName>
    </submittedName>
</protein>
<proteinExistence type="predicted"/>
<gene>
    <name evidence="1" type="ORF">ED208_07720</name>
</gene>
<comment type="caution">
    <text evidence="1">The sequence shown here is derived from an EMBL/GenBank/DDBJ whole genome shotgun (WGS) entry which is preliminary data.</text>
</comment>
<reference evidence="1 2" key="1">
    <citation type="submission" date="2018-10" db="EMBL/GenBank/DDBJ databases">
        <authorList>
            <person name="Chen W.-M."/>
        </authorList>
    </citation>
    <scope>NUCLEOTIDE SEQUENCE [LARGE SCALE GENOMIC DNA]</scope>
    <source>
        <strain evidence="1 2">THS-13</strain>
    </source>
</reference>
<organism evidence="1 2">
    <name type="scientific">Stagnimonas aquatica</name>
    <dbReference type="NCBI Taxonomy" id="2689987"/>
    <lineage>
        <taxon>Bacteria</taxon>
        <taxon>Pseudomonadati</taxon>
        <taxon>Pseudomonadota</taxon>
        <taxon>Gammaproteobacteria</taxon>
        <taxon>Nevskiales</taxon>
        <taxon>Nevskiaceae</taxon>
        <taxon>Stagnimonas</taxon>
    </lineage>
</organism>
<dbReference type="EMBL" id="RJVO01000003">
    <property type="protein sequence ID" value="ROH90861.1"/>
    <property type="molecule type" value="Genomic_DNA"/>
</dbReference>
<evidence type="ECO:0000313" key="2">
    <source>
        <dbReference type="Proteomes" id="UP000282106"/>
    </source>
</evidence>
<name>A0A3N0VDU2_9GAMM</name>
<dbReference type="RefSeq" id="WP_123211316.1">
    <property type="nucleotide sequence ID" value="NZ_RJVO01000003.1"/>
</dbReference>
<dbReference type="Proteomes" id="UP000282106">
    <property type="component" value="Unassembled WGS sequence"/>
</dbReference>
<dbReference type="InParanoid" id="A0A3N0VDU2"/>
<sequence>MSRLWLVLLLALCAWQAGQWWRLRPVQQADGVLAAEDPRQQTVVADSFEYEGYRLSPRASYQLRARLLSRESYHLGREAELSPLDFALGWGVMSDNRVLDALEISQSGRYFWLRWGEPAPASESEMLRHSANTHLIPADDSVRRALARMRPGQVVALDGWLVDVAAQDGWQWQSSLTRSDTGAGACELMWVRSASVFLRGK</sequence>
<dbReference type="AlphaFoldDB" id="A0A3N0VDU2"/>
<evidence type="ECO:0000313" key="1">
    <source>
        <dbReference type="EMBL" id="ROH90861.1"/>
    </source>
</evidence>
<accession>A0A3N0VDU2</accession>
<keyword evidence="2" id="KW-1185">Reference proteome</keyword>